<evidence type="ECO:0000313" key="1">
    <source>
        <dbReference type="EMBL" id="KAJ3113601.1"/>
    </source>
</evidence>
<dbReference type="Proteomes" id="UP001211907">
    <property type="component" value="Unassembled WGS sequence"/>
</dbReference>
<comment type="caution">
    <text evidence="1">The sequence shown here is derived from an EMBL/GenBank/DDBJ whole genome shotgun (WGS) entry which is preliminary data.</text>
</comment>
<keyword evidence="2" id="KW-1185">Reference proteome</keyword>
<reference evidence="1" key="1">
    <citation type="submission" date="2020-05" db="EMBL/GenBank/DDBJ databases">
        <title>Phylogenomic resolution of chytrid fungi.</title>
        <authorList>
            <person name="Stajich J.E."/>
            <person name="Amses K."/>
            <person name="Simmons R."/>
            <person name="Seto K."/>
            <person name="Myers J."/>
            <person name="Bonds A."/>
            <person name="Quandt C.A."/>
            <person name="Barry K."/>
            <person name="Liu P."/>
            <person name="Grigoriev I."/>
            <person name="Longcore J.E."/>
            <person name="James T.Y."/>
        </authorList>
    </citation>
    <scope>NUCLEOTIDE SEQUENCE</scope>
    <source>
        <strain evidence="1">JEL0513</strain>
    </source>
</reference>
<organism evidence="1 2">
    <name type="scientific">Physocladia obscura</name>
    <dbReference type="NCBI Taxonomy" id="109957"/>
    <lineage>
        <taxon>Eukaryota</taxon>
        <taxon>Fungi</taxon>
        <taxon>Fungi incertae sedis</taxon>
        <taxon>Chytridiomycota</taxon>
        <taxon>Chytridiomycota incertae sedis</taxon>
        <taxon>Chytridiomycetes</taxon>
        <taxon>Chytridiales</taxon>
        <taxon>Chytriomycetaceae</taxon>
        <taxon>Physocladia</taxon>
    </lineage>
</organism>
<protein>
    <submittedName>
        <fullName evidence="1">Uncharacterized protein</fullName>
    </submittedName>
</protein>
<name>A0AAD5SW26_9FUNG</name>
<sequence length="80" mass="8870">MVEYFVGRLDGIYPTTGTIMKPEDIACDRTLSKDKYNESTTLSLQQMLNHMRQAAVDVFADEDTVATKLVCCGMPSTTDS</sequence>
<evidence type="ECO:0000313" key="2">
    <source>
        <dbReference type="Proteomes" id="UP001211907"/>
    </source>
</evidence>
<gene>
    <name evidence="1" type="ORF">HK100_001932</name>
</gene>
<dbReference type="EMBL" id="JADGJH010001434">
    <property type="protein sequence ID" value="KAJ3113601.1"/>
    <property type="molecule type" value="Genomic_DNA"/>
</dbReference>
<accession>A0AAD5SW26</accession>
<dbReference type="AlphaFoldDB" id="A0AAD5SW26"/>
<proteinExistence type="predicted"/>